<dbReference type="Proteomes" id="UP001500074">
    <property type="component" value="Unassembled WGS sequence"/>
</dbReference>
<evidence type="ECO:0000313" key="4">
    <source>
        <dbReference type="Proteomes" id="UP001500074"/>
    </source>
</evidence>
<evidence type="ECO:0000256" key="1">
    <source>
        <dbReference type="SAM" id="Coils"/>
    </source>
</evidence>
<evidence type="ECO:0000313" key="2">
    <source>
        <dbReference type="EMBL" id="GAA5172920.1"/>
    </source>
</evidence>
<protein>
    <submittedName>
        <fullName evidence="3">Uncharacterized protein</fullName>
    </submittedName>
</protein>
<sequence length="96" mass="10013">MDRATLDRVHMSIELPNDAAMSPPPLGDAANGACASETALAGRLARAKANLDRLERDVASKDHSALAAARVEFTLASRALADELISRGLHASLHGA</sequence>
<name>A0ABP9RBQ1_9GAMM</name>
<reference evidence="3" key="3">
    <citation type="submission" date="2023-12" db="EMBL/GenBank/DDBJ databases">
        <authorList>
            <person name="Sun Q."/>
            <person name="Inoue M."/>
        </authorList>
    </citation>
    <scope>NUCLEOTIDE SEQUENCE</scope>
    <source>
        <strain evidence="3">JCM 18472</strain>
    </source>
</reference>
<proteinExistence type="predicted"/>
<feature type="coiled-coil region" evidence="1">
    <location>
        <begin position="37"/>
        <end position="64"/>
    </location>
</feature>
<reference evidence="3" key="1">
    <citation type="journal article" date="2014" name="Int. J. Syst. Evol. Microbiol.">
        <title>Complete genome of a new Firmicutes species belonging to the dominant human colonic microbiota ('Ruminococcus bicirculans') reveals two chromosomes and a selective capacity to utilize plant glucans.</title>
        <authorList>
            <consortium name="NISC Comparative Sequencing Program"/>
            <person name="Wegmann U."/>
            <person name="Louis P."/>
            <person name="Goesmann A."/>
            <person name="Henrissat B."/>
            <person name="Duncan S.H."/>
            <person name="Flint H.J."/>
        </authorList>
    </citation>
    <scope>NUCLEOTIDE SEQUENCE</scope>
    <source>
        <strain evidence="3">JCM 18472</strain>
    </source>
</reference>
<accession>A0ABP9RBQ1</accession>
<comment type="caution">
    <text evidence="3">The sequence shown here is derived from an EMBL/GenBank/DDBJ whole genome shotgun (WGS) entry which is preliminary data.</text>
</comment>
<organism evidence="3 4">
    <name type="scientific">Modicisalibacter zincidurans</name>
    <dbReference type="NCBI Taxonomy" id="1178777"/>
    <lineage>
        <taxon>Bacteria</taxon>
        <taxon>Pseudomonadati</taxon>
        <taxon>Pseudomonadota</taxon>
        <taxon>Gammaproteobacteria</taxon>
        <taxon>Oceanospirillales</taxon>
        <taxon>Halomonadaceae</taxon>
        <taxon>Modicisalibacter</taxon>
    </lineage>
</organism>
<evidence type="ECO:0000313" key="3">
    <source>
        <dbReference type="EMBL" id="GAA5174231.1"/>
    </source>
</evidence>
<reference evidence="4" key="2">
    <citation type="journal article" date="2019" name="Int. J. Syst. Evol. Microbiol.">
        <title>The Global Catalogue of Microorganisms (GCM) 10K type strain sequencing project: providing services to taxonomists for standard genome sequencing and annotation.</title>
        <authorList>
            <consortium name="The Broad Institute Genomics Platform"/>
            <consortium name="The Broad Institute Genome Sequencing Center for Infectious Disease"/>
            <person name="Wu L."/>
            <person name="Ma J."/>
        </authorList>
    </citation>
    <scope>NUCLEOTIDE SEQUENCE [LARGE SCALE GENOMIC DNA]</scope>
    <source>
        <strain evidence="4">JCM 18472</strain>
    </source>
</reference>
<gene>
    <name evidence="2" type="ORF">GCM10023342_10530</name>
    <name evidence="3" type="ORF">GCM10023342_14720</name>
</gene>
<keyword evidence="1" id="KW-0175">Coiled coil</keyword>
<dbReference type="RefSeq" id="WP_150113105.1">
    <property type="nucleotide sequence ID" value="NZ_BAABKI010000011.1"/>
</dbReference>
<dbReference type="EMBL" id="BAABKI010000011">
    <property type="protein sequence ID" value="GAA5172920.1"/>
    <property type="molecule type" value="Genomic_DNA"/>
</dbReference>
<dbReference type="EMBL" id="BAABKI010000016">
    <property type="protein sequence ID" value="GAA5174231.1"/>
    <property type="molecule type" value="Genomic_DNA"/>
</dbReference>
<keyword evidence="4" id="KW-1185">Reference proteome</keyword>